<keyword evidence="1" id="KW-0175">Coiled coil</keyword>
<dbReference type="Gene3D" id="1.10.287.470">
    <property type="entry name" value="Helix hairpin bin"/>
    <property type="match status" value="1"/>
</dbReference>
<dbReference type="RefSeq" id="WP_261496923.1">
    <property type="nucleotide sequence ID" value="NZ_JAOCQF010000003.1"/>
</dbReference>
<comment type="caution">
    <text evidence="2">The sequence shown here is derived from an EMBL/GenBank/DDBJ whole genome shotgun (WGS) entry which is preliminary data.</text>
</comment>
<name>A0ABT2NQ21_9RHOB</name>
<accession>A0ABT2NQ21</accession>
<dbReference type="Gene3D" id="2.40.50.100">
    <property type="match status" value="1"/>
</dbReference>
<proteinExistence type="predicted"/>
<feature type="coiled-coil region" evidence="1">
    <location>
        <begin position="126"/>
        <end position="153"/>
    </location>
</feature>
<dbReference type="Gene3D" id="2.40.420.20">
    <property type="match status" value="1"/>
</dbReference>
<dbReference type="Proteomes" id="UP001205601">
    <property type="component" value="Unassembled WGS sequence"/>
</dbReference>
<gene>
    <name evidence="2" type="ORF">N5I32_16050</name>
</gene>
<dbReference type="Gene3D" id="2.40.30.170">
    <property type="match status" value="1"/>
</dbReference>
<evidence type="ECO:0000256" key="1">
    <source>
        <dbReference type="SAM" id="Coils"/>
    </source>
</evidence>
<dbReference type="EMBL" id="JAOCQF010000003">
    <property type="protein sequence ID" value="MCT8331031.1"/>
    <property type="molecule type" value="Genomic_DNA"/>
</dbReference>
<organism evidence="2 3">
    <name type="scientific">Albidovulum sediminis</name>
    <dbReference type="NCBI Taxonomy" id="3066345"/>
    <lineage>
        <taxon>Bacteria</taxon>
        <taxon>Pseudomonadati</taxon>
        <taxon>Pseudomonadota</taxon>
        <taxon>Alphaproteobacteria</taxon>
        <taxon>Rhodobacterales</taxon>
        <taxon>Paracoccaceae</taxon>
        <taxon>Albidovulum</taxon>
    </lineage>
</organism>
<evidence type="ECO:0000313" key="2">
    <source>
        <dbReference type="EMBL" id="MCT8331031.1"/>
    </source>
</evidence>
<feature type="coiled-coil region" evidence="1">
    <location>
        <begin position="199"/>
        <end position="226"/>
    </location>
</feature>
<dbReference type="SUPFAM" id="SSF111369">
    <property type="entry name" value="HlyD-like secretion proteins"/>
    <property type="match status" value="2"/>
</dbReference>
<protein>
    <submittedName>
        <fullName evidence="2">Efflux transporter periplasmic adaptor subunit</fullName>
    </submittedName>
</protein>
<reference evidence="3" key="1">
    <citation type="submission" date="2023-07" db="EMBL/GenBank/DDBJ databases">
        <title>Defluviimonas sediminis sp. nov., isolated from mangrove sediment.</title>
        <authorList>
            <person name="Liu L."/>
            <person name="Li J."/>
            <person name="Huang Y."/>
            <person name="Pan J."/>
            <person name="Li M."/>
        </authorList>
    </citation>
    <scope>NUCLEOTIDE SEQUENCE [LARGE SCALE GENOMIC DNA]</scope>
    <source>
        <strain evidence="3">FT324</strain>
    </source>
</reference>
<evidence type="ECO:0000313" key="3">
    <source>
        <dbReference type="Proteomes" id="UP001205601"/>
    </source>
</evidence>
<sequence length="479" mass="49773">MRFAFRSLLGLVHLTAAAAFLLVAGLWLRDALETRQAGPAPAEGARERIFAANVLRLEPATVAPTLTAYGTVRSRKTLELRSAAEGTVIEIHPNLVEGGAVAAGDILVRLDPRDAEAARDLSSSDLDSARLEKAEAERALVLARDDLAAAEVQADLRGQALARLEDLATKGLGTAADREAAALAVSSAAQGVLARRQALAEAEARLDRAMSAVSRAEITLAEAERRVADTVLRAEFSGVLAAISVVEGGLVSRNEKLGDLIDPAALEVAFRISTAEFTRLLDADARLLPLPVQVESGVAIASSGRLDRAGAAVAAGESGRLVFASLDRAEGLKPGDFVTVSVTEPDLAGAAVIPAAALGPDGTVLVVGEEERLEARPVAVLRRQGDSVIVAVDDLAGREIVAGRSPLLGPGIRIRPVREGAPEEAALIPLTPERRAALVAIVEGCKRMPVGAKARVLAELGQALVPAATVRRIEARNGG</sequence>
<dbReference type="PANTHER" id="PTHR30469">
    <property type="entry name" value="MULTIDRUG RESISTANCE PROTEIN MDTA"/>
    <property type="match status" value="1"/>
</dbReference>
<keyword evidence="3" id="KW-1185">Reference proteome</keyword>